<dbReference type="Gene3D" id="1.10.3290.10">
    <property type="entry name" value="Fido-like domain"/>
    <property type="match status" value="1"/>
</dbReference>
<organism evidence="3 4">
    <name type="scientific">Acinetobacter terrestris</name>
    <dbReference type="NCBI Taxonomy" id="2529843"/>
    <lineage>
        <taxon>Bacteria</taxon>
        <taxon>Pseudomonadati</taxon>
        <taxon>Pseudomonadota</taxon>
        <taxon>Gammaproteobacteria</taxon>
        <taxon>Moraxellales</taxon>
        <taxon>Moraxellaceae</taxon>
        <taxon>Acinetobacter</taxon>
        <taxon>Acinetobacter Taxon 24</taxon>
    </lineage>
</organism>
<dbReference type="PROSITE" id="PS51459">
    <property type="entry name" value="FIDO"/>
    <property type="match status" value="1"/>
</dbReference>
<dbReference type="Pfam" id="PF21247">
    <property type="entry name" value="Fic-like_C"/>
    <property type="match status" value="1"/>
</dbReference>
<evidence type="ECO:0000259" key="2">
    <source>
        <dbReference type="PROSITE" id="PS51459"/>
    </source>
</evidence>
<comment type="caution">
    <text evidence="3">The sequence shown here is derived from an EMBL/GenBank/DDBJ whole genome shotgun (WGS) entry which is preliminary data.</text>
</comment>
<dbReference type="PROSITE" id="PS51082">
    <property type="entry name" value="WH2"/>
    <property type="match status" value="1"/>
</dbReference>
<sequence>MKYQPPYTITSKIIHLIAQISENIGRLTVLEEIQDGLKLRKANRIRTIQGSLAIEGNTLSTEQITAILNGKTVIAPPKEVQEVRNAIKAYEAFQQWQPSQEVDLLQAHQILMTGLIDEVGQYHHGGVGVMSGDRVVHMVPPANQVPRLMADLLEWLNDREIHPLIQSLVFHYEFEFIHPFADGNGRMGRLWQTLILSGWNSIFANIPVESLIYQNQKAYYEALQASTDRTDSAPFIEFILQMILDAILDSTQSDQDTAQASDHVTAQAGIHVHKEHSDQVQRLISALGQDDYTLAELMQFVGLTHRATFQKNYLNPAIEAGLIERMIPDKPKSPKQKYRKTSK</sequence>
<evidence type="ECO:0000313" key="3">
    <source>
        <dbReference type="EMBL" id="NNH25290.1"/>
    </source>
</evidence>
<reference evidence="3 4" key="1">
    <citation type="submission" date="2020-04" db="EMBL/GenBank/DDBJ databases">
        <title>Acinetobacter Taxon 24.</title>
        <authorList>
            <person name="Nemec A."/>
            <person name="Radolfova-Krizova L."/>
            <person name="Higgins P.G."/>
            <person name="Spanelova P."/>
        </authorList>
    </citation>
    <scope>NUCLEOTIDE SEQUENCE [LARGE SCALE GENOMIC DNA]</scope>
    <source>
        <strain evidence="3 4">ANC 5084</strain>
    </source>
</reference>
<evidence type="ECO:0000313" key="4">
    <source>
        <dbReference type="Proteomes" id="UP000555322"/>
    </source>
</evidence>
<feature type="domain" description="Fido" evidence="2">
    <location>
        <begin position="99"/>
        <end position="241"/>
    </location>
</feature>
<dbReference type="PANTHER" id="PTHR13504:SF38">
    <property type="entry name" value="FIDO DOMAIN-CONTAINING PROTEIN"/>
    <property type="match status" value="1"/>
</dbReference>
<dbReference type="Proteomes" id="UP000555322">
    <property type="component" value="Unassembled WGS sequence"/>
</dbReference>
<dbReference type="RefSeq" id="WP_171535588.1">
    <property type="nucleotide sequence ID" value="NZ_JABERJ010000006.1"/>
</dbReference>
<dbReference type="InterPro" id="IPR049514">
    <property type="entry name" value="Fic-like_C"/>
</dbReference>
<dbReference type="InterPro" id="IPR040198">
    <property type="entry name" value="Fido_containing"/>
</dbReference>
<gene>
    <name evidence="3" type="ORF">HLH15_02095</name>
</gene>
<name>A0ABX1UPZ9_9GAMM</name>
<evidence type="ECO:0000259" key="1">
    <source>
        <dbReference type="PROSITE" id="PS51082"/>
    </source>
</evidence>
<dbReference type="Pfam" id="PF02661">
    <property type="entry name" value="Fic"/>
    <property type="match status" value="1"/>
</dbReference>
<dbReference type="EMBL" id="JABERJ010000006">
    <property type="protein sequence ID" value="NNH25290.1"/>
    <property type="molecule type" value="Genomic_DNA"/>
</dbReference>
<feature type="domain" description="WH2" evidence="1">
    <location>
        <begin position="25"/>
        <end position="42"/>
    </location>
</feature>
<protein>
    <submittedName>
        <fullName evidence="3">Fic family protein</fullName>
    </submittedName>
</protein>
<keyword evidence="4" id="KW-1185">Reference proteome</keyword>
<dbReference type="InterPro" id="IPR003812">
    <property type="entry name" value="Fido"/>
</dbReference>
<accession>A0ABX1UPZ9</accession>
<dbReference type="InterPro" id="IPR003124">
    <property type="entry name" value="WH2_dom"/>
</dbReference>
<dbReference type="SUPFAM" id="SSF140931">
    <property type="entry name" value="Fic-like"/>
    <property type="match status" value="1"/>
</dbReference>
<dbReference type="PANTHER" id="PTHR13504">
    <property type="entry name" value="FIDO DOMAIN-CONTAINING PROTEIN DDB_G0283145"/>
    <property type="match status" value="1"/>
</dbReference>
<dbReference type="InterPro" id="IPR036597">
    <property type="entry name" value="Fido-like_dom_sf"/>
</dbReference>
<proteinExistence type="predicted"/>